<dbReference type="Gene3D" id="2.60.120.330">
    <property type="entry name" value="B-lactam Antibiotic, Isopenicillin N Synthase, Chain"/>
    <property type="match status" value="1"/>
</dbReference>
<keyword evidence="1" id="KW-0479">Metal-binding</keyword>
<dbReference type="AlphaFoldDB" id="A0AAW0KMQ3"/>
<proteinExistence type="predicted"/>
<dbReference type="InterPro" id="IPR026992">
    <property type="entry name" value="DIOX_N"/>
</dbReference>
<evidence type="ECO:0000313" key="4">
    <source>
        <dbReference type="EMBL" id="KAK7840442.1"/>
    </source>
</evidence>
<protein>
    <recommendedName>
        <fullName evidence="3">Non-haem dioxygenase N-terminal domain-containing protein</fullName>
    </recommendedName>
</protein>
<evidence type="ECO:0000313" key="5">
    <source>
        <dbReference type="Proteomes" id="UP000237347"/>
    </source>
</evidence>
<accession>A0AAW0KMQ3</accession>
<dbReference type="EMBL" id="PKMF04000262">
    <property type="protein sequence ID" value="KAK7840442.1"/>
    <property type="molecule type" value="Genomic_DNA"/>
</dbReference>
<gene>
    <name evidence="4" type="ORF">CFP56_016711</name>
</gene>
<dbReference type="SUPFAM" id="SSF51197">
    <property type="entry name" value="Clavaminate synthase-like"/>
    <property type="match status" value="1"/>
</dbReference>
<sequence length="85" mass="10161">MLTSDYHNQRSKTMQDLQQCVSGVINHEMSDRLISRVYEALAKFFDLNEEEKKEYESNDPMDRIRRGKRDSDLVSSEFIKMVKWL</sequence>
<evidence type="ECO:0000259" key="3">
    <source>
        <dbReference type="Pfam" id="PF14226"/>
    </source>
</evidence>
<dbReference type="InterPro" id="IPR027443">
    <property type="entry name" value="IPNS-like_sf"/>
</dbReference>
<evidence type="ECO:0000256" key="1">
    <source>
        <dbReference type="ARBA" id="ARBA00022723"/>
    </source>
</evidence>
<evidence type="ECO:0000256" key="2">
    <source>
        <dbReference type="ARBA" id="ARBA00023004"/>
    </source>
</evidence>
<organism evidence="4 5">
    <name type="scientific">Quercus suber</name>
    <name type="common">Cork oak</name>
    <dbReference type="NCBI Taxonomy" id="58331"/>
    <lineage>
        <taxon>Eukaryota</taxon>
        <taxon>Viridiplantae</taxon>
        <taxon>Streptophyta</taxon>
        <taxon>Embryophyta</taxon>
        <taxon>Tracheophyta</taxon>
        <taxon>Spermatophyta</taxon>
        <taxon>Magnoliopsida</taxon>
        <taxon>eudicotyledons</taxon>
        <taxon>Gunneridae</taxon>
        <taxon>Pentapetalae</taxon>
        <taxon>rosids</taxon>
        <taxon>fabids</taxon>
        <taxon>Fagales</taxon>
        <taxon>Fagaceae</taxon>
        <taxon>Quercus</taxon>
    </lineage>
</organism>
<dbReference type="Proteomes" id="UP000237347">
    <property type="component" value="Unassembled WGS sequence"/>
</dbReference>
<feature type="domain" description="Non-haem dioxygenase N-terminal" evidence="3">
    <location>
        <begin position="24"/>
        <end position="62"/>
    </location>
</feature>
<keyword evidence="5" id="KW-1185">Reference proteome</keyword>
<keyword evidence="2" id="KW-0408">Iron</keyword>
<dbReference type="GO" id="GO:0046872">
    <property type="term" value="F:metal ion binding"/>
    <property type="evidence" value="ECO:0007669"/>
    <property type="project" value="UniProtKB-KW"/>
</dbReference>
<comment type="caution">
    <text evidence="4">The sequence shown here is derived from an EMBL/GenBank/DDBJ whole genome shotgun (WGS) entry which is preliminary data.</text>
</comment>
<name>A0AAW0KMQ3_QUESU</name>
<dbReference type="Pfam" id="PF14226">
    <property type="entry name" value="DIOX_N"/>
    <property type="match status" value="1"/>
</dbReference>
<reference evidence="4 5" key="1">
    <citation type="journal article" date="2018" name="Sci. Data">
        <title>The draft genome sequence of cork oak.</title>
        <authorList>
            <person name="Ramos A.M."/>
            <person name="Usie A."/>
            <person name="Barbosa P."/>
            <person name="Barros P.M."/>
            <person name="Capote T."/>
            <person name="Chaves I."/>
            <person name="Simoes F."/>
            <person name="Abreu I."/>
            <person name="Carrasquinho I."/>
            <person name="Faro C."/>
            <person name="Guimaraes J.B."/>
            <person name="Mendonca D."/>
            <person name="Nobrega F."/>
            <person name="Rodrigues L."/>
            <person name="Saibo N.J.M."/>
            <person name="Varela M.C."/>
            <person name="Egas C."/>
            <person name="Matos J."/>
            <person name="Miguel C.M."/>
            <person name="Oliveira M.M."/>
            <person name="Ricardo C.P."/>
            <person name="Goncalves S."/>
        </authorList>
    </citation>
    <scope>NUCLEOTIDE SEQUENCE [LARGE SCALE GENOMIC DNA]</scope>
    <source>
        <strain evidence="5">cv. HL8</strain>
    </source>
</reference>